<proteinExistence type="predicted"/>
<protein>
    <submittedName>
        <fullName evidence="1">Uncharacterized protein</fullName>
    </submittedName>
</protein>
<gene>
    <name evidence="1" type="ORF">GCM10023322_09620</name>
</gene>
<reference evidence="2" key="1">
    <citation type="journal article" date="2019" name="Int. J. Syst. Evol. Microbiol.">
        <title>The Global Catalogue of Microorganisms (GCM) 10K type strain sequencing project: providing services to taxonomists for standard genome sequencing and annotation.</title>
        <authorList>
            <consortium name="The Broad Institute Genomics Platform"/>
            <consortium name="The Broad Institute Genome Sequencing Center for Infectious Disease"/>
            <person name="Wu L."/>
            <person name="Ma J."/>
        </authorList>
    </citation>
    <scope>NUCLEOTIDE SEQUENCE [LARGE SCALE GENOMIC DNA]</scope>
    <source>
        <strain evidence="2">JCM 18304</strain>
    </source>
</reference>
<dbReference type="RefSeq" id="WP_345626442.1">
    <property type="nucleotide sequence ID" value="NZ_BAABJQ010000002.1"/>
</dbReference>
<evidence type="ECO:0000313" key="1">
    <source>
        <dbReference type="EMBL" id="GAA5179491.1"/>
    </source>
</evidence>
<sequence length="71" mass="8399">MLAGTLREILARLLPVRRLRSNPRVIKRKMSSWHLKRSDHRYWPQPESPPNITVVAAIKTKPNKRTPIQRH</sequence>
<dbReference type="EMBL" id="BAABJQ010000002">
    <property type="protein sequence ID" value="GAA5179491.1"/>
    <property type="molecule type" value="Genomic_DNA"/>
</dbReference>
<organism evidence="1 2">
    <name type="scientific">Rugosimonospora acidiphila</name>
    <dbReference type="NCBI Taxonomy" id="556531"/>
    <lineage>
        <taxon>Bacteria</taxon>
        <taxon>Bacillati</taxon>
        <taxon>Actinomycetota</taxon>
        <taxon>Actinomycetes</taxon>
        <taxon>Micromonosporales</taxon>
        <taxon>Micromonosporaceae</taxon>
        <taxon>Rugosimonospora</taxon>
    </lineage>
</organism>
<keyword evidence="2" id="KW-1185">Reference proteome</keyword>
<name>A0ABP9RKJ0_9ACTN</name>
<dbReference type="Proteomes" id="UP001501570">
    <property type="component" value="Unassembled WGS sequence"/>
</dbReference>
<comment type="caution">
    <text evidence="1">The sequence shown here is derived from an EMBL/GenBank/DDBJ whole genome shotgun (WGS) entry which is preliminary data.</text>
</comment>
<accession>A0ABP9RKJ0</accession>
<evidence type="ECO:0000313" key="2">
    <source>
        <dbReference type="Proteomes" id="UP001501570"/>
    </source>
</evidence>